<feature type="transmembrane region" description="Helical" evidence="23">
    <location>
        <begin position="118"/>
        <end position="143"/>
    </location>
</feature>
<dbReference type="SUPFAM" id="SSF161084">
    <property type="entry name" value="MAPEG domain-like"/>
    <property type="match status" value="1"/>
</dbReference>
<dbReference type="FunFam" id="1.20.120.550:FF:000004">
    <property type="entry name" value="Microsomal glutathione S-transferase 3"/>
    <property type="match status" value="1"/>
</dbReference>
<dbReference type="GO" id="GO:0004464">
    <property type="term" value="F:leukotriene-C4 synthase activity"/>
    <property type="evidence" value="ECO:0007669"/>
    <property type="project" value="UniProtKB-EC"/>
</dbReference>
<evidence type="ECO:0000256" key="8">
    <source>
        <dbReference type="ARBA" id="ARBA00023098"/>
    </source>
</evidence>
<evidence type="ECO:0000256" key="3">
    <source>
        <dbReference type="ARBA" id="ARBA00022679"/>
    </source>
</evidence>
<dbReference type="InterPro" id="IPR023352">
    <property type="entry name" value="MAPEG-like_dom_sf"/>
</dbReference>
<dbReference type="GO" id="GO:0006691">
    <property type="term" value="P:leukotriene metabolic process"/>
    <property type="evidence" value="ECO:0007669"/>
    <property type="project" value="UniProtKB-ARBA"/>
</dbReference>
<evidence type="ECO:0000256" key="4">
    <source>
        <dbReference type="ARBA" id="ARBA00022692"/>
    </source>
</evidence>
<dbReference type="GO" id="GO:0005783">
    <property type="term" value="C:endoplasmic reticulum"/>
    <property type="evidence" value="ECO:0007669"/>
    <property type="project" value="TreeGrafter"/>
</dbReference>
<dbReference type="PANTHER" id="PTHR10250">
    <property type="entry name" value="MICROSOMAL GLUTATHIONE S-TRANSFERASE"/>
    <property type="match status" value="1"/>
</dbReference>
<dbReference type="GO" id="GO:0004364">
    <property type="term" value="F:glutathione transferase activity"/>
    <property type="evidence" value="ECO:0007669"/>
    <property type="project" value="TreeGrafter"/>
</dbReference>
<evidence type="ECO:0000256" key="5">
    <source>
        <dbReference type="ARBA" id="ARBA00022787"/>
    </source>
</evidence>
<evidence type="ECO:0000256" key="10">
    <source>
        <dbReference type="ARBA" id="ARBA00023136"/>
    </source>
</evidence>
<keyword evidence="5" id="KW-1000">Mitochondrion outer membrane</keyword>
<keyword evidence="12" id="KW-0456">Lyase</keyword>
<evidence type="ECO:0000256" key="22">
    <source>
        <dbReference type="ARBA" id="ARBA00076908"/>
    </source>
</evidence>
<evidence type="ECO:0000256" key="23">
    <source>
        <dbReference type="SAM" id="Phobius"/>
    </source>
</evidence>
<keyword evidence="9" id="KW-0496">Mitochondrion</keyword>
<evidence type="ECO:0000256" key="16">
    <source>
        <dbReference type="ARBA" id="ARBA00039056"/>
    </source>
</evidence>
<comment type="catalytic activity">
    <reaction evidence="19">
        <text>15-deoxy-Delta(12,14)-prostaglandin J2 + glutathione = 15-deoxy-Delta(12,14)-prostaglandin J2-S-(R)-glutathione</text>
        <dbReference type="Rhea" id="RHEA:75963"/>
        <dbReference type="ChEBI" id="CHEBI:57925"/>
        <dbReference type="ChEBI" id="CHEBI:85236"/>
        <dbReference type="ChEBI" id="CHEBI:194498"/>
    </reaction>
    <physiologicalReaction direction="left-to-right" evidence="19">
        <dbReference type="Rhea" id="RHEA:75964"/>
    </physiologicalReaction>
</comment>
<dbReference type="Proteomes" id="UP001174136">
    <property type="component" value="Unassembled WGS sequence"/>
</dbReference>
<keyword evidence="11" id="KW-0564">Palmitate</keyword>
<evidence type="ECO:0000256" key="7">
    <source>
        <dbReference type="ARBA" id="ARBA00023002"/>
    </source>
</evidence>
<accession>A0AA47N5H2</accession>
<comment type="caution">
    <text evidence="24">The sequence shown here is derived from an EMBL/GenBank/DDBJ whole genome shotgun (WGS) entry which is preliminary data.</text>
</comment>
<dbReference type="AlphaFoldDB" id="A0AA47N5H2"/>
<keyword evidence="7" id="KW-0560">Oxidoreductase</keyword>
<dbReference type="GO" id="GO:0004602">
    <property type="term" value="F:glutathione peroxidase activity"/>
    <property type="evidence" value="ECO:0007669"/>
    <property type="project" value="TreeGrafter"/>
</dbReference>
<keyword evidence="25" id="KW-1185">Reference proteome</keyword>
<keyword evidence="13" id="KW-0449">Lipoprotein</keyword>
<evidence type="ECO:0000256" key="2">
    <source>
        <dbReference type="ARBA" id="ARBA00010459"/>
    </source>
</evidence>
<reference evidence="24" key="1">
    <citation type="journal article" date="2023" name="Front. Mar. Sci.">
        <title>A new Merluccius polli reference genome to investigate the effects of global change in West African waters.</title>
        <authorList>
            <person name="Mateo J.L."/>
            <person name="Blanco-Fernandez C."/>
            <person name="Garcia-Vazquez E."/>
            <person name="Machado-Schiaffino G."/>
        </authorList>
    </citation>
    <scope>NUCLEOTIDE SEQUENCE</scope>
    <source>
        <strain evidence="24">C29</strain>
        <tissue evidence="24">Fin</tissue>
    </source>
</reference>
<keyword evidence="6 23" id="KW-1133">Transmembrane helix</keyword>
<dbReference type="EMBL" id="JAOPHQ010000894">
    <property type="protein sequence ID" value="KAK0152783.1"/>
    <property type="molecule type" value="Genomic_DNA"/>
</dbReference>
<comment type="catalytic activity">
    <reaction evidence="18">
        <text>leukotriene C4 = leukotriene A4 + glutathione</text>
        <dbReference type="Rhea" id="RHEA:17617"/>
        <dbReference type="ChEBI" id="CHEBI:57463"/>
        <dbReference type="ChEBI" id="CHEBI:57925"/>
        <dbReference type="ChEBI" id="CHEBI:57973"/>
        <dbReference type="EC" id="4.4.1.20"/>
    </reaction>
    <physiologicalReaction direction="right-to-left" evidence="18">
        <dbReference type="Rhea" id="RHEA:17619"/>
    </physiologicalReaction>
</comment>
<evidence type="ECO:0000256" key="18">
    <source>
        <dbReference type="ARBA" id="ARBA00049298"/>
    </source>
</evidence>
<evidence type="ECO:0000256" key="11">
    <source>
        <dbReference type="ARBA" id="ARBA00023139"/>
    </source>
</evidence>
<comment type="catalytic activity">
    <reaction evidence="17">
        <text>(5S)-hydroperoxy-(6E,8Z,11Z,14Z)-eicosatetraenoate + 2 glutathione = (5S)-hydroxy-(6E,8Z,11Z,14Z)-eicosatetraenoate + glutathione disulfide + H2O</text>
        <dbReference type="Rhea" id="RHEA:48620"/>
        <dbReference type="ChEBI" id="CHEBI:15377"/>
        <dbReference type="ChEBI" id="CHEBI:57450"/>
        <dbReference type="ChEBI" id="CHEBI:57925"/>
        <dbReference type="ChEBI" id="CHEBI:58297"/>
        <dbReference type="ChEBI" id="CHEBI:90632"/>
    </reaction>
    <physiologicalReaction direction="left-to-right" evidence="17">
        <dbReference type="Rhea" id="RHEA:48621"/>
    </physiologicalReaction>
</comment>
<dbReference type="GO" id="GO:0005635">
    <property type="term" value="C:nuclear envelope"/>
    <property type="evidence" value="ECO:0007669"/>
    <property type="project" value="TreeGrafter"/>
</dbReference>
<dbReference type="PANTHER" id="PTHR10250:SF19">
    <property type="entry name" value="MICROSOMAL GLUTATHIONE S-TRANSFERASE 3B"/>
    <property type="match status" value="1"/>
</dbReference>
<evidence type="ECO:0000256" key="1">
    <source>
        <dbReference type="ARBA" id="ARBA00004374"/>
    </source>
</evidence>
<evidence type="ECO:0000256" key="20">
    <source>
        <dbReference type="ARBA" id="ARBA00069748"/>
    </source>
</evidence>
<evidence type="ECO:0000256" key="13">
    <source>
        <dbReference type="ARBA" id="ARBA00023288"/>
    </source>
</evidence>
<protein>
    <recommendedName>
        <fullName evidence="20">Glutathione S-transferase 3, mitochondrial</fullName>
        <ecNumber evidence="16">4.4.1.20</ecNumber>
    </recommendedName>
    <alternativeName>
        <fullName evidence="21">Glutathione peroxidase MGST3</fullName>
    </alternativeName>
    <alternativeName>
        <fullName evidence="22">LTC4 synthase MGST3</fullName>
    </alternativeName>
</protein>
<dbReference type="GO" id="GO:0006629">
    <property type="term" value="P:lipid metabolic process"/>
    <property type="evidence" value="ECO:0007669"/>
    <property type="project" value="UniProtKB-KW"/>
</dbReference>
<proteinExistence type="inferred from homology"/>
<evidence type="ECO:0000313" key="24">
    <source>
        <dbReference type="EMBL" id="KAK0152783.1"/>
    </source>
</evidence>
<dbReference type="Gene3D" id="1.20.120.550">
    <property type="entry name" value="Membrane associated eicosanoid/glutathione metabolism-like domain"/>
    <property type="match status" value="1"/>
</dbReference>
<evidence type="ECO:0000256" key="14">
    <source>
        <dbReference type="ARBA" id="ARBA00037884"/>
    </source>
</evidence>
<dbReference type="GO" id="GO:0005741">
    <property type="term" value="C:mitochondrial outer membrane"/>
    <property type="evidence" value="ECO:0007669"/>
    <property type="project" value="UniProtKB-SubCell"/>
</dbReference>
<comment type="similarity">
    <text evidence="2">Belongs to the MAPEG family.</text>
</comment>
<dbReference type="Pfam" id="PF01124">
    <property type="entry name" value="MAPEG"/>
    <property type="match status" value="1"/>
</dbReference>
<dbReference type="InterPro" id="IPR050997">
    <property type="entry name" value="MAPEG"/>
</dbReference>
<evidence type="ECO:0000256" key="19">
    <source>
        <dbReference type="ARBA" id="ARBA00051411"/>
    </source>
</evidence>
<organism evidence="24 25">
    <name type="scientific">Merluccius polli</name>
    <name type="common">Benguela hake</name>
    <name type="synonym">Merluccius cadenati</name>
    <dbReference type="NCBI Taxonomy" id="89951"/>
    <lineage>
        <taxon>Eukaryota</taxon>
        <taxon>Metazoa</taxon>
        <taxon>Chordata</taxon>
        <taxon>Craniata</taxon>
        <taxon>Vertebrata</taxon>
        <taxon>Euteleostomi</taxon>
        <taxon>Actinopterygii</taxon>
        <taxon>Neopterygii</taxon>
        <taxon>Teleostei</taxon>
        <taxon>Neoteleostei</taxon>
        <taxon>Acanthomorphata</taxon>
        <taxon>Zeiogadaria</taxon>
        <taxon>Gadariae</taxon>
        <taxon>Gadiformes</taxon>
        <taxon>Gadoidei</taxon>
        <taxon>Merlucciidae</taxon>
        <taxon>Merluccius</taxon>
    </lineage>
</organism>
<dbReference type="EC" id="4.4.1.20" evidence="16"/>
<evidence type="ECO:0000256" key="17">
    <source>
        <dbReference type="ARBA" id="ARBA00043664"/>
    </source>
</evidence>
<sequence>MSSVWNGYSPDQLPPSGKFHNMASLKAAQSLRITVSATKSHFSCWSNMEILEILPANFAYVIFTYLYSWVMLCYLGVQVGAARKKYDVKYPTMYSDKEQVFNCIQRAHQNTLEVYPQWLVFQTIAALVYPLAAAVLGAIWVTSRFSYAWGYYTGDPSKRMNGAYGYIGYLGVIILSIAVALQLLF</sequence>
<name>A0AA47N5H2_MERPO</name>
<keyword evidence="4 23" id="KW-0812">Transmembrane</keyword>
<evidence type="ECO:0000313" key="25">
    <source>
        <dbReference type="Proteomes" id="UP001174136"/>
    </source>
</evidence>
<comment type="pathway">
    <text evidence="15">Lipid metabolism; arachidonate metabolism.</text>
</comment>
<feature type="transmembrane region" description="Helical" evidence="23">
    <location>
        <begin position="58"/>
        <end position="77"/>
    </location>
</feature>
<keyword evidence="8" id="KW-0443">Lipid metabolism</keyword>
<comment type="pathway">
    <text evidence="14">Lipid metabolism; leukotriene C4 biosynthesis.</text>
</comment>
<feature type="transmembrane region" description="Helical" evidence="23">
    <location>
        <begin position="163"/>
        <end position="184"/>
    </location>
</feature>
<comment type="subcellular location">
    <subcellularLocation>
        <location evidence="1">Mitochondrion outer membrane</location>
        <topology evidence="1">Multi-pass membrane protein</topology>
    </subcellularLocation>
</comment>
<evidence type="ECO:0000256" key="12">
    <source>
        <dbReference type="ARBA" id="ARBA00023239"/>
    </source>
</evidence>
<evidence type="ECO:0000256" key="6">
    <source>
        <dbReference type="ARBA" id="ARBA00022989"/>
    </source>
</evidence>
<keyword evidence="10 23" id="KW-0472">Membrane</keyword>
<evidence type="ECO:0000256" key="15">
    <source>
        <dbReference type="ARBA" id="ARBA00037916"/>
    </source>
</evidence>
<evidence type="ECO:0000256" key="9">
    <source>
        <dbReference type="ARBA" id="ARBA00023128"/>
    </source>
</evidence>
<gene>
    <name evidence="24" type="primary">MGST3</name>
    <name evidence="24" type="ORF">N1851_005680</name>
</gene>
<keyword evidence="3" id="KW-0808">Transferase</keyword>
<evidence type="ECO:0000256" key="21">
    <source>
        <dbReference type="ARBA" id="ARBA00075145"/>
    </source>
</evidence>
<dbReference type="InterPro" id="IPR001129">
    <property type="entry name" value="Membr-assoc_MAPEG"/>
</dbReference>